<dbReference type="RefSeq" id="WP_413255917.1">
    <property type="nucleotide sequence ID" value="NZ_JBHFNS010000018.1"/>
</dbReference>
<dbReference type="InterPro" id="IPR019734">
    <property type="entry name" value="TPR_rpt"/>
</dbReference>
<dbReference type="Gene3D" id="2.40.10.10">
    <property type="entry name" value="Trypsin-like serine proteases"/>
    <property type="match status" value="2"/>
</dbReference>
<feature type="repeat" description="TPR" evidence="3">
    <location>
        <begin position="338"/>
        <end position="371"/>
    </location>
</feature>
<dbReference type="InterPro" id="IPR050498">
    <property type="entry name" value="Ycf3"/>
</dbReference>
<keyword evidence="2 3" id="KW-0802">TPR repeat</keyword>
<comment type="caution">
    <text evidence="6">The sequence shown here is derived from an EMBL/GenBank/DDBJ whole genome shotgun (WGS) entry which is preliminary data.</text>
</comment>
<evidence type="ECO:0000256" key="1">
    <source>
        <dbReference type="ARBA" id="ARBA00022737"/>
    </source>
</evidence>
<dbReference type="InterPro" id="IPR011990">
    <property type="entry name" value="TPR-like_helical_dom_sf"/>
</dbReference>
<keyword evidence="6" id="KW-0645">Protease</keyword>
<evidence type="ECO:0000256" key="4">
    <source>
        <dbReference type="SAM" id="MobiDB-lite"/>
    </source>
</evidence>
<protein>
    <submittedName>
        <fullName evidence="6">Tetratricopeptide repeat-containing serine protease family protein</fullName>
    </submittedName>
</protein>
<evidence type="ECO:0000256" key="3">
    <source>
        <dbReference type="PROSITE-ProRule" id="PRU00339"/>
    </source>
</evidence>
<keyword evidence="6" id="KW-0378">Hydrolase</keyword>
<accession>A0ABV4Y8D8</accession>
<dbReference type="InterPro" id="IPR043504">
    <property type="entry name" value="Peptidase_S1_PA_chymotrypsin"/>
</dbReference>
<keyword evidence="7" id="KW-1185">Reference proteome</keyword>
<gene>
    <name evidence="6" type="ORF">ACE1B6_03865</name>
</gene>
<evidence type="ECO:0000313" key="6">
    <source>
        <dbReference type="EMBL" id="MFB2934393.1"/>
    </source>
</evidence>
<sequence length="563" mass="60891">MSLGFSRFDLLPGLLATTASAAVVLTIQTTALAAKTTQEIGRFAKSVTVQVNPATPQNGSGSGVIVAKQGNTYTVLTCDHVRSATGGKNGATIRTSDGKSYRVTEEKSLGSNDWKNRPTEVDLALLTFTTDGQSNYEIATLAKADDVTEGAQIFVSGFPVTMVTGMGNRDMVAGEERNFEFSAGFVSSRTNNRANGYNLRYTAVTLPGMSGGPVFDVDGRVVAIHGRSDRDRVGVNEAQTSESGEIKYTGTSLGLDAKTGFNGAIPIDSFLAMRSQINQTNNVVLDNSRSTDNPQQRLSNPQSANDYVARGSIRQERGDRQGAMADYDRAVSLGSNDAITYFNRGVVRYNQGDYQGANQDFTQAIAQSPNYASAYFNRGLARQLLKDYQGMLADYEKVLSLDNTDPAAFNNRAVAKSALGDRPGAIADLTAALRLGPNLITVYTNRASLRRREGDRQGAIQDLNEVIRINSREASAYYNRGVIKNEVDDRSGALQDLQTAASLFQQQGDQNNYQRVQQKIQSIQAMPITPNYPQSVPSQPSADSNQFNQNPPATQETEDSDGY</sequence>
<feature type="region of interest" description="Disordered" evidence="4">
    <location>
        <begin position="526"/>
        <end position="563"/>
    </location>
</feature>
<dbReference type="SMART" id="SM00028">
    <property type="entry name" value="TPR"/>
    <property type="match status" value="6"/>
</dbReference>
<dbReference type="GO" id="GO:0008233">
    <property type="term" value="F:peptidase activity"/>
    <property type="evidence" value="ECO:0007669"/>
    <property type="project" value="UniProtKB-KW"/>
</dbReference>
<dbReference type="InterPro" id="IPR009003">
    <property type="entry name" value="Peptidase_S1_PA"/>
</dbReference>
<dbReference type="SUPFAM" id="SSF50494">
    <property type="entry name" value="Trypsin-like serine proteases"/>
    <property type="match status" value="1"/>
</dbReference>
<dbReference type="Gene3D" id="1.25.40.10">
    <property type="entry name" value="Tetratricopeptide repeat domain"/>
    <property type="match status" value="2"/>
</dbReference>
<evidence type="ECO:0000313" key="7">
    <source>
        <dbReference type="Proteomes" id="UP001576776"/>
    </source>
</evidence>
<feature type="repeat" description="TPR" evidence="3">
    <location>
        <begin position="372"/>
        <end position="405"/>
    </location>
</feature>
<keyword evidence="5" id="KW-0732">Signal</keyword>
<feature type="chain" id="PRO_5047380204" evidence="5">
    <location>
        <begin position="22"/>
        <end position="563"/>
    </location>
</feature>
<dbReference type="PANTHER" id="PTHR44858">
    <property type="entry name" value="TETRATRICOPEPTIDE REPEAT PROTEIN 6"/>
    <property type="match status" value="1"/>
</dbReference>
<dbReference type="Pfam" id="PF13414">
    <property type="entry name" value="TPR_11"/>
    <property type="match status" value="1"/>
</dbReference>
<dbReference type="SUPFAM" id="SSF48452">
    <property type="entry name" value="TPR-like"/>
    <property type="match status" value="1"/>
</dbReference>
<feature type="signal peptide" evidence="5">
    <location>
        <begin position="1"/>
        <end position="21"/>
    </location>
</feature>
<name>A0ABV4Y8D8_9CYAN</name>
<feature type="region of interest" description="Disordered" evidence="4">
    <location>
        <begin position="283"/>
        <end position="305"/>
    </location>
</feature>
<feature type="compositionally biased region" description="Polar residues" evidence="4">
    <location>
        <begin position="531"/>
        <end position="555"/>
    </location>
</feature>
<dbReference type="Pfam" id="PF13365">
    <property type="entry name" value="Trypsin_2"/>
    <property type="match status" value="1"/>
</dbReference>
<evidence type="ECO:0000256" key="5">
    <source>
        <dbReference type="SAM" id="SignalP"/>
    </source>
</evidence>
<proteinExistence type="predicted"/>
<keyword evidence="1" id="KW-0677">Repeat</keyword>
<dbReference type="Proteomes" id="UP001576776">
    <property type="component" value="Unassembled WGS sequence"/>
</dbReference>
<reference evidence="6 7" key="1">
    <citation type="submission" date="2024-09" db="EMBL/GenBank/DDBJ databases">
        <title>Floridaenema gen nov. (Aerosakkonemataceae, Aerosakkonematales ord. nov., Cyanobacteria) from benthic tropical and subtropical fresh waters, with the description of four new species.</title>
        <authorList>
            <person name="Moretto J.A."/>
            <person name="Berthold D.E."/>
            <person name="Lefler F.W."/>
            <person name="Huang I.-S."/>
            <person name="Laughinghouse H. IV."/>
        </authorList>
    </citation>
    <scope>NUCLEOTIDE SEQUENCE [LARGE SCALE GENOMIC DNA]</scope>
    <source>
        <strain evidence="6 7">BLCC-F154</strain>
    </source>
</reference>
<organism evidence="6 7">
    <name type="scientific">Floridaenema fluviatile BLCC-F154</name>
    <dbReference type="NCBI Taxonomy" id="3153640"/>
    <lineage>
        <taxon>Bacteria</taxon>
        <taxon>Bacillati</taxon>
        <taxon>Cyanobacteriota</taxon>
        <taxon>Cyanophyceae</taxon>
        <taxon>Oscillatoriophycideae</taxon>
        <taxon>Aerosakkonematales</taxon>
        <taxon>Aerosakkonemataceae</taxon>
        <taxon>Floridanema</taxon>
        <taxon>Floridanema fluviatile</taxon>
    </lineage>
</organism>
<dbReference type="EMBL" id="JBHFNS010000018">
    <property type="protein sequence ID" value="MFB2934393.1"/>
    <property type="molecule type" value="Genomic_DNA"/>
</dbReference>
<dbReference type="PANTHER" id="PTHR44858:SF1">
    <property type="entry name" value="UDP-N-ACETYLGLUCOSAMINE--PEPTIDE N-ACETYLGLUCOSAMINYLTRANSFERASE SPINDLY-RELATED"/>
    <property type="match status" value="1"/>
</dbReference>
<dbReference type="PROSITE" id="PS50005">
    <property type="entry name" value="TPR"/>
    <property type="match status" value="2"/>
</dbReference>
<dbReference type="GO" id="GO:0006508">
    <property type="term" value="P:proteolysis"/>
    <property type="evidence" value="ECO:0007669"/>
    <property type="project" value="UniProtKB-KW"/>
</dbReference>
<evidence type="ECO:0000256" key="2">
    <source>
        <dbReference type="ARBA" id="ARBA00022803"/>
    </source>
</evidence>